<evidence type="ECO:0000313" key="3">
    <source>
        <dbReference type="Proteomes" id="UP001154078"/>
    </source>
</evidence>
<feature type="region of interest" description="Disordered" evidence="1">
    <location>
        <begin position="81"/>
        <end position="112"/>
    </location>
</feature>
<dbReference type="PANTHER" id="PTHR35374">
    <property type="entry name" value="CYCLIN-DEPENDENT KINASE 11A-LIKE"/>
    <property type="match status" value="1"/>
</dbReference>
<organism evidence="2 3">
    <name type="scientific">Brassicogethes aeneus</name>
    <name type="common">Rape pollen beetle</name>
    <name type="synonym">Meligethes aeneus</name>
    <dbReference type="NCBI Taxonomy" id="1431903"/>
    <lineage>
        <taxon>Eukaryota</taxon>
        <taxon>Metazoa</taxon>
        <taxon>Ecdysozoa</taxon>
        <taxon>Arthropoda</taxon>
        <taxon>Hexapoda</taxon>
        <taxon>Insecta</taxon>
        <taxon>Pterygota</taxon>
        <taxon>Neoptera</taxon>
        <taxon>Endopterygota</taxon>
        <taxon>Coleoptera</taxon>
        <taxon>Polyphaga</taxon>
        <taxon>Cucujiformia</taxon>
        <taxon>Nitidulidae</taxon>
        <taxon>Meligethinae</taxon>
        <taxon>Brassicogethes</taxon>
    </lineage>
</organism>
<reference evidence="2" key="1">
    <citation type="submission" date="2021-12" db="EMBL/GenBank/DDBJ databases">
        <authorList>
            <person name="King R."/>
        </authorList>
    </citation>
    <scope>NUCLEOTIDE SEQUENCE</scope>
</reference>
<name>A0A9P0AZV2_BRAAE</name>
<dbReference type="AlphaFoldDB" id="A0A9P0AZV2"/>
<dbReference type="Proteomes" id="UP001154078">
    <property type="component" value="Chromosome 2"/>
</dbReference>
<proteinExistence type="predicted"/>
<dbReference type="EMBL" id="OV121133">
    <property type="protein sequence ID" value="CAH0551084.1"/>
    <property type="molecule type" value="Genomic_DNA"/>
</dbReference>
<keyword evidence="3" id="KW-1185">Reference proteome</keyword>
<dbReference type="PANTHER" id="PTHR35374:SF1">
    <property type="entry name" value="PROTEIN KINASE DOMAIN-CONTAINING PROTEIN"/>
    <property type="match status" value="1"/>
</dbReference>
<dbReference type="OrthoDB" id="6775587at2759"/>
<evidence type="ECO:0000313" key="2">
    <source>
        <dbReference type="EMBL" id="CAH0551084.1"/>
    </source>
</evidence>
<protein>
    <submittedName>
        <fullName evidence="2">Uncharacterized protein</fullName>
    </submittedName>
</protein>
<sequence length="176" mass="20322">METIPEDSIAECLDFFNELPRNCVEGHMRDTSNEYDHTYIHHDLETGNIKLGDSIVEFKGPDRGFKYKNIIKPILEQMKQQDIDKQKEHSRKLRVGRASQQTEISKKHTEKNGFGRASPTLVTYNEKPIEYIYWDDVNELVERLKLLVASKHAGNTSNDNEITAIINELKEAGVIY</sequence>
<evidence type="ECO:0000256" key="1">
    <source>
        <dbReference type="SAM" id="MobiDB-lite"/>
    </source>
</evidence>
<accession>A0A9P0AZV2</accession>
<gene>
    <name evidence="2" type="ORF">MELIAE_LOCUS3766</name>
</gene>